<proteinExistence type="inferred from homology"/>
<sequence length="296" mass="31674">MPWSRIISGIVAIALALFATLLGGWYFTIVIAIVVFLGQQEYFNLVRARGIAPAAKTTMSVSLILLAICTLDGGLADAVMPIAGTFICFYLLFQPKMATIADISASIMGLFYVGYLPSYWVRLRSLGSAALSNIPLGGYWPTGWTDILDQRNLALLPQGLTATVLTFFCIWAADIGAYTIGKFFGKTRLSDISPKKTVEGAVFGISASVAIGLAGAYYLHLPRALYTGLALGLLIGIASLLGDLIESALKRDAGVKDSGQLIPGHGGILDRTDSYIFTAPLVYYFLTLLLPLITES</sequence>
<evidence type="ECO:0000256" key="8">
    <source>
        <dbReference type="ARBA" id="ARBA00022679"/>
    </source>
</evidence>
<comment type="subcellular location">
    <subcellularLocation>
        <location evidence="2">Membrane</location>
        <topology evidence="2">Multi-pass membrane protein</topology>
    </subcellularLocation>
</comment>
<dbReference type="GO" id="GO:0016020">
    <property type="term" value="C:membrane"/>
    <property type="evidence" value="ECO:0007669"/>
    <property type="project" value="UniProtKB-SubCell"/>
</dbReference>
<feature type="transmembrane region" description="Helical" evidence="17">
    <location>
        <begin position="6"/>
        <end position="38"/>
    </location>
</feature>
<keyword evidence="11 17" id="KW-1133">Transmembrane helix</keyword>
<dbReference type="Proteomes" id="UP000218785">
    <property type="component" value="Chromosome"/>
</dbReference>
<evidence type="ECO:0000256" key="9">
    <source>
        <dbReference type="ARBA" id="ARBA00022692"/>
    </source>
</evidence>
<evidence type="ECO:0000313" key="19">
    <source>
        <dbReference type="Proteomes" id="UP000218785"/>
    </source>
</evidence>
<feature type="transmembrane region" description="Helical" evidence="17">
    <location>
        <begin position="100"/>
        <end position="121"/>
    </location>
</feature>
<gene>
    <name evidence="18" type="ORF">NIES37_56690</name>
</gene>
<dbReference type="EMBL" id="AP018248">
    <property type="protein sequence ID" value="BAZ01665.1"/>
    <property type="molecule type" value="Genomic_DNA"/>
</dbReference>
<dbReference type="GO" id="GO:0004605">
    <property type="term" value="F:phosphatidate cytidylyltransferase activity"/>
    <property type="evidence" value="ECO:0007669"/>
    <property type="project" value="UniProtKB-EC"/>
</dbReference>
<comment type="similarity">
    <text evidence="5 16">Belongs to the CDS family.</text>
</comment>
<keyword evidence="19" id="KW-1185">Reference proteome</keyword>
<evidence type="ECO:0000256" key="2">
    <source>
        <dbReference type="ARBA" id="ARBA00004141"/>
    </source>
</evidence>
<evidence type="ECO:0000256" key="6">
    <source>
        <dbReference type="ARBA" id="ARBA00012487"/>
    </source>
</evidence>
<comment type="pathway">
    <text evidence="3 16">Phospholipid metabolism; CDP-diacylglycerol biosynthesis; CDP-diacylglycerol from sn-glycerol 3-phosphate: step 3/3.</text>
</comment>
<dbReference type="GO" id="GO:0016024">
    <property type="term" value="P:CDP-diacylglycerol biosynthetic process"/>
    <property type="evidence" value="ECO:0007669"/>
    <property type="project" value="UniProtKB-UniPathway"/>
</dbReference>
<keyword evidence="15" id="KW-1208">Phospholipid metabolism</keyword>
<evidence type="ECO:0000256" key="16">
    <source>
        <dbReference type="RuleBase" id="RU003938"/>
    </source>
</evidence>
<evidence type="ECO:0000256" key="11">
    <source>
        <dbReference type="ARBA" id="ARBA00022989"/>
    </source>
</evidence>
<dbReference type="EC" id="2.7.7.41" evidence="6 16"/>
<evidence type="ECO:0000256" key="12">
    <source>
        <dbReference type="ARBA" id="ARBA00023098"/>
    </source>
</evidence>
<feature type="transmembrane region" description="Helical" evidence="17">
    <location>
        <begin position="201"/>
        <end position="219"/>
    </location>
</feature>
<keyword evidence="12" id="KW-0443">Lipid metabolism</keyword>
<dbReference type="AlphaFoldDB" id="A0A1Z4N7H6"/>
<dbReference type="PANTHER" id="PTHR47101:SF1">
    <property type="entry name" value="PHOSPHATIDATE CYTIDYLYLTRANSFERASE 4, CHLOROPLASTIC"/>
    <property type="match status" value="1"/>
</dbReference>
<evidence type="ECO:0000256" key="7">
    <source>
        <dbReference type="ARBA" id="ARBA00022516"/>
    </source>
</evidence>
<dbReference type="UniPathway" id="UPA00557">
    <property type="reaction ID" value="UER00614"/>
</dbReference>
<feature type="transmembrane region" description="Helical" evidence="17">
    <location>
        <begin position="275"/>
        <end position="293"/>
    </location>
</feature>
<dbReference type="Pfam" id="PF01148">
    <property type="entry name" value="CTP_transf_1"/>
    <property type="match status" value="1"/>
</dbReference>
<evidence type="ECO:0000256" key="4">
    <source>
        <dbReference type="ARBA" id="ARBA00005189"/>
    </source>
</evidence>
<dbReference type="RefSeq" id="WP_096581381.1">
    <property type="nucleotide sequence ID" value="NZ_CAWNJS010000001.1"/>
</dbReference>
<feature type="transmembrane region" description="Helical" evidence="17">
    <location>
        <begin position="225"/>
        <end position="245"/>
    </location>
</feature>
<evidence type="ECO:0000256" key="10">
    <source>
        <dbReference type="ARBA" id="ARBA00022695"/>
    </source>
</evidence>
<keyword evidence="14" id="KW-0594">Phospholipid biosynthesis</keyword>
<keyword evidence="9 16" id="KW-0812">Transmembrane</keyword>
<feature type="transmembrane region" description="Helical" evidence="17">
    <location>
        <begin position="160"/>
        <end position="180"/>
    </location>
</feature>
<reference evidence="18 19" key="1">
    <citation type="submission" date="2017-06" db="EMBL/GenBank/DDBJ databases">
        <title>Genome sequencing of cyanobaciteial culture collection at National Institute for Environmental Studies (NIES).</title>
        <authorList>
            <person name="Hirose Y."/>
            <person name="Shimura Y."/>
            <person name="Fujisawa T."/>
            <person name="Nakamura Y."/>
            <person name="Kawachi M."/>
        </authorList>
    </citation>
    <scope>NUCLEOTIDE SEQUENCE [LARGE SCALE GENOMIC DNA]</scope>
    <source>
        <strain evidence="18 19">NIES-37</strain>
    </source>
</reference>
<dbReference type="InterPro" id="IPR000374">
    <property type="entry name" value="PC_trans"/>
</dbReference>
<keyword evidence="8 16" id="KW-0808">Transferase</keyword>
<organism evidence="18 19">
    <name type="scientific">Tolypothrix tenuis PCC 7101</name>
    <dbReference type="NCBI Taxonomy" id="231146"/>
    <lineage>
        <taxon>Bacteria</taxon>
        <taxon>Bacillati</taxon>
        <taxon>Cyanobacteriota</taxon>
        <taxon>Cyanophyceae</taxon>
        <taxon>Nostocales</taxon>
        <taxon>Tolypothrichaceae</taxon>
        <taxon>Tolypothrix</taxon>
    </lineage>
</organism>
<keyword evidence="7" id="KW-0444">Lipid biosynthesis</keyword>
<dbReference type="PROSITE" id="PS01315">
    <property type="entry name" value="CDS"/>
    <property type="match status" value="1"/>
</dbReference>
<accession>A0A1Z4N7H6</accession>
<evidence type="ECO:0000256" key="1">
    <source>
        <dbReference type="ARBA" id="ARBA00001698"/>
    </source>
</evidence>
<evidence type="ECO:0000313" key="18">
    <source>
        <dbReference type="EMBL" id="BAZ01665.1"/>
    </source>
</evidence>
<dbReference type="KEGG" id="ttq:NIES37_56690"/>
<comment type="catalytic activity">
    <reaction evidence="1 16">
        <text>a 1,2-diacyl-sn-glycero-3-phosphate + CTP + H(+) = a CDP-1,2-diacyl-sn-glycerol + diphosphate</text>
        <dbReference type="Rhea" id="RHEA:16229"/>
        <dbReference type="ChEBI" id="CHEBI:15378"/>
        <dbReference type="ChEBI" id="CHEBI:33019"/>
        <dbReference type="ChEBI" id="CHEBI:37563"/>
        <dbReference type="ChEBI" id="CHEBI:58332"/>
        <dbReference type="ChEBI" id="CHEBI:58608"/>
        <dbReference type="EC" id="2.7.7.41"/>
    </reaction>
</comment>
<evidence type="ECO:0000256" key="13">
    <source>
        <dbReference type="ARBA" id="ARBA00023136"/>
    </source>
</evidence>
<protein>
    <recommendedName>
        <fullName evidence="6 16">Phosphatidate cytidylyltransferase</fullName>
        <ecNumber evidence="6 16">2.7.7.41</ecNumber>
    </recommendedName>
</protein>
<evidence type="ECO:0000256" key="14">
    <source>
        <dbReference type="ARBA" id="ARBA00023209"/>
    </source>
</evidence>
<name>A0A1Z4N7H6_9CYAN</name>
<keyword evidence="13 17" id="KW-0472">Membrane</keyword>
<evidence type="ECO:0000256" key="15">
    <source>
        <dbReference type="ARBA" id="ARBA00023264"/>
    </source>
</evidence>
<keyword evidence="10 16" id="KW-0548">Nucleotidyltransferase</keyword>
<evidence type="ECO:0000256" key="3">
    <source>
        <dbReference type="ARBA" id="ARBA00005119"/>
    </source>
</evidence>
<dbReference type="PANTHER" id="PTHR47101">
    <property type="entry name" value="PHOSPHATIDATE CYTIDYLYLTRANSFERASE 5, CHLOROPLASTIC"/>
    <property type="match status" value="1"/>
</dbReference>
<comment type="pathway">
    <text evidence="4">Lipid metabolism.</text>
</comment>
<evidence type="ECO:0000256" key="5">
    <source>
        <dbReference type="ARBA" id="ARBA00010185"/>
    </source>
</evidence>
<evidence type="ECO:0000256" key="17">
    <source>
        <dbReference type="SAM" id="Phobius"/>
    </source>
</evidence>